<proteinExistence type="predicted"/>
<protein>
    <submittedName>
        <fullName evidence="1">Uncharacterized protein</fullName>
    </submittedName>
</protein>
<dbReference type="EMBL" id="GBRH01229264">
    <property type="protein sequence ID" value="JAD68631.1"/>
    <property type="molecule type" value="Transcribed_RNA"/>
</dbReference>
<accession>A0A0A9BZC2</accession>
<dbReference type="AlphaFoldDB" id="A0A0A9BZC2"/>
<reference evidence="1" key="2">
    <citation type="journal article" date="2015" name="Data Brief">
        <title>Shoot transcriptome of the giant reed, Arundo donax.</title>
        <authorList>
            <person name="Barrero R.A."/>
            <person name="Guerrero F.D."/>
            <person name="Moolhuijzen P."/>
            <person name="Goolsby J.A."/>
            <person name="Tidwell J."/>
            <person name="Bellgard S.E."/>
            <person name="Bellgard M.I."/>
        </authorList>
    </citation>
    <scope>NUCLEOTIDE SEQUENCE</scope>
    <source>
        <tissue evidence="1">Shoot tissue taken approximately 20 cm above the soil surface</tissue>
    </source>
</reference>
<organism evidence="1">
    <name type="scientific">Arundo donax</name>
    <name type="common">Giant reed</name>
    <name type="synonym">Donax arundinaceus</name>
    <dbReference type="NCBI Taxonomy" id="35708"/>
    <lineage>
        <taxon>Eukaryota</taxon>
        <taxon>Viridiplantae</taxon>
        <taxon>Streptophyta</taxon>
        <taxon>Embryophyta</taxon>
        <taxon>Tracheophyta</taxon>
        <taxon>Spermatophyta</taxon>
        <taxon>Magnoliopsida</taxon>
        <taxon>Liliopsida</taxon>
        <taxon>Poales</taxon>
        <taxon>Poaceae</taxon>
        <taxon>PACMAD clade</taxon>
        <taxon>Arundinoideae</taxon>
        <taxon>Arundineae</taxon>
        <taxon>Arundo</taxon>
    </lineage>
</organism>
<reference evidence="1" key="1">
    <citation type="submission" date="2014-09" db="EMBL/GenBank/DDBJ databases">
        <authorList>
            <person name="Magalhaes I.L.F."/>
            <person name="Oliveira U."/>
            <person name="Santos F.R."/>
            <person name="Vidigal T.H.D.A."/>
            <person name="Brescovit A.D."/>
            <person name="Santos A.J."/>
        </authorList>
    </citation>
    <scope>NUCLEOTIDE SEQUENCE</scope>
    <source>
        <tissue evidence="1">Shoot tissue taken approximately 20 cm above the soil surface</tissue>
    </source>
</reference>
<sequence length="32" mass="3725">MCVSRQYFCWSLTLILLLLCRVGSKSLSFAER</sequence>
<name>A0A0A9BZC2_ARUDO</name>
<evidence type="ECO:0000313" key="1">
    <source>
        <dbReference type="EMBL" id="JAD68631.1"/>
    </source>
</evidence>